<accession>A0ACC0L767</accession>
<keyword evidence="2" id="KW-1185">Reference proteome</keyword>
<comment type="caution">
    <text evidence="1">The sequence shown here is derived from an EMBL/GenBank/DDBJ whole genome shotgun (WGS) entry which is preliminary data.</text>
</comment>
<reference evidence="1" key="1">
    <citation type="submission" date="2022-02" db="EMBL/GenBank/DDBJ databases">
        <title>Plant Genome Project.</title>
        <authorList>
            <person name="Zhang R.-G."/>
        </authorList>
    </citation>
    <scope>NUCLEOTIDE SEQUENCE</scope>
    <source>
        <strain evidence="1">AT1</strain>
    </source>
</reference>
<evidence type="ECO:0000313" key="2">
    <source>
        <dbReference type="Proteomes" id="UP001062846"/>
    </source>
</evidence>
<protein>
    <submittedName>
        <fullName evidence="1">Uncharacterized protein</fullName>
    </submittedName>
</protein>
<organism evidence="1 2">
    <name type="scientific">Rhododendron molle</name>
    <name type="common">Chinese azalea</name>
    <name type="synonym">Azalea mollis</name>
    <dbReference type="NCBI Taxonomy" id="49168"/>
    <lineage>
        <taxon>Eukaryota</taxon>
        <taxon>Viridiplantae</taxon>
        <taxon>Streptophyta</taxon>
        <taxon>Embryophyta</taxon>
        <taxon>Tracheophyta</taxon>
        <taxon>Spermatophyta</taxon>
        <taxon>Magnoliopsida</taxon>
        <taxon>eudicotyledons</taxon>
        <taxon>Gunneridae</taxon>
        <taxon>Pentapetalae</taxon>
        <taxon>asterids</taxon>
        <taxon>Ericales</taxon>
        <taxon>Ericaceae</taxon>
        <taxon>Ericoideae</taxon>
        <taxon>Rhodoreae</taxon>
        <taxon>Rhododendron</taxon>
    </lineage>
</organism>
<name>A0ACC0L767_RHOML</name>
<sequence>MERVLILGFCRFQICWAVESKSWLLRALNGSLGGRFLFGGIFKIGNDLSRFVGPVLLNHLLKVSLMTLMQMHNNVRTLLFCYPRGLDFYLHIVDVMNTPMFLCQLACYVNLSIFQNVMRVSFGLRSTLLTNAVFRKLRAKSENKKNWCGVRKYFAGYRFWQVKLVRCSEVSKITVKIDGVKDFTYGELALATNNFDGSAQVGQGGYGKVHRGDKGKLSDMMELLQAFVPAHRVPYFGASRR</sequence>
<dbReference type="EMBL" id="CM046400">
    <property type="protein sequence ID" value="KAI8524465.1"/>
    <property type="molecule type" value="Genomic_DNA"/>
</dbReference>
<dbReference type="Proteomes" id="UP001062846">
    <property type="component" value="Chromosome 13"/>
</dbReference>
<evidence type="ECO:0000313" key="1">
    <source>
        <dbReference type="EMBL" id="KAI8524465.1"/>
    </source>
</evidence>
<proteinExistence type="predicted"/>
<gene>
    <name evidence="1" type="ORF">RHMOL_Rhmol13G0151500</name>
</gene>